<dbReference type="AlphaFoldDB" id="A0A150HQS2"/>
<evidence type="ECO:0000313" key="2">
    <source>
        <dbReference type="Proteomes" id="UP000075544"/>
    </source>
</evidence>
<evidence type="ECO:0000313" key="1">
    <source>
        <dbReference type="EMBL" id="KXZ68764.1"/>
    </source>
</evidence>
<protein>
    <submittedName>
        <fullName evidence="1">Uncharacterized protein</fullName>
    </submittedName>
</protein>
<dbReference type="Proteomes" id="UP000075544">
    <property type="component" value="Unassembled WGS sequence"/>
</dbReference>
<name>A0A150HQS2_9GAMM</name>
<dbReference type="EMBL" id="JRHX01000087">
    <property type="protein sequence ID" value="KXZ68764.1"/>
    <property type="molecule type" value="Genomic_DNA"/>
</dbReference>
<dbReference type="PATRIC" id="fig|52133.19.peg.2970"/>
<sequence length="77" mass="9146">MMEVAHTIMQKKQEGMSLRDMLDGNDKAYDEQPNEFLYETFKTVARDAFSQPEMLDKKKQLNDFSAKYYLGCMKMYE</sequence>
<reference evidence="1 2" key="1">
    <citation type="journal article" date="2016" name="Sci. Rep.">
        <title>Genomic and phenotypic characterization of the species Acinetobacter venetianus.</title>
        <authorList>
            <person name="Fondi M."/>
            <person name="Maida I."/>
            <person name="Perrin E."/>
            <person name="Orlandini V."/>
            <person name="La Torre L."/>
            <person name="Bosi E."/>
            <person name="Negroni A."/>
            <person name="Zanaroli G."/>
            <person name="Fava F."/>
            <person name="Decorosi F."/>
            <person name="Giovannetti L."/>
            <person name="Viti C."/>
            <person name="Vaneechoutte M."/>
            <person name="Dijkshoorn L."/>
            <person name="Fani R."/>
        </authorList>
    </citation>
    <scope>NUCLEOTIDE SEQUENCE [LARGE SCALE GENOMIC DNA]</scope>
    <source>
        <strain evidence="1 2">LUH13518</strain>
    </source>
</reference>
<proteinExistence type="predicted"/>
<comment type="caution">
    <text evidence="1">The sequence shown here is derived from an EMBL/GenBank/DDBJ whole genome shotgun (WGS) entry which is preliminary data.</text>
</comment>
<gene>
    <name evidence="1" type="ORF">AVENLUH13518_02924</name>
</gene>
<accession>A0A150HQS2</accession>
<organism evidence="1 2">
    <name type="scientific">Acinetobacter venetianus</name>
    <dbReference type="NCBI Taxonomy" id="52133"/>
    <lineage>
        <taxon>Bacteria</taxon>
        <taxon>Pseudomonadati</taxon>
        <taxon>Pseudomonadota</taxon>
        <taxon>Gammaproteobacteria</taxon>
        <taxon>Moraxellales</taxon>
        <taxon>Moraxellaceae</taxon>
        <taxon>Acinetobacter</taxon>
    </lineage>
</organism>